<name>A0A8S9PSC2_BRACR</name>
<comment type="caution">
    <text evidence="1">The sequence shown here is derived from an EMBL/GenBank/DDBJ whole genome shotgun (WGS) entry which is preliminary data.</text>
</comment>
<organism evidence="1 2">
    <name type="scientific">Brassica cretica</name>
    <name type="common">Mustard</name>
    <dbReference type="NCBI Taxonomy" id="69181"/>
    <lineage>
        <taxon>Eukaryota</taxon>
        <taxon>Viridiplantae</taxon>
        <taxon>Streptophyta</taxon>
        <taxon>Embryophyta</taxon>
        <taxon>Tracheophyta</taxon>
        <taxon>Spermatophyta</taxon>
        <taxon>Magnoliopsida</taxon>
        <taxon>eudicotyledons</taxon>
        <taxon>Gunneridae</taxon>
        <taxon>Pentapetalae</taxon>
        <taxon>rosids</taxon>
        <taxon>malvids</taxon>
        <taxon>Brassicales</taxon>
        <taxon>Brassicaceae</taxon>
        <taxon>Brassiceae</taxon>
        <taxon>Brassica</taxon>
    </lineage>
</organism>
<dbReference type="Proteomes" id="UP000712600">
    <property type="component" value="Unassembled WGS sequence"/>
</dbReference>
<reference evidence="1" key="1">
    <citation type="submission" date="2019-12" db="EMBL/GenBank/DDBJ databases">
        <title>Genome sequencing and annotation of Brassica cretica.</title>
        <authorList>
            <person name="Studholme D.J."/>
            <person name="Sarris P."/>
        </authorList>
    </citation>
    <scope>NUCLEOTIDE SEQUENCE</scope>
    <source>
        <strain evidence="1">PFS-109/04</strain>
        <tissue evidence="1">Leaf</tissue>
    </source>
</reference>
<gene>
    <name evidence="1" type="ORF">F2Q69_00046657</name>
</gene>
<evidence type="ECO:0000313" key="2">
    <source>
        <dbReference type="Proteomes" id="UP000712600"/>
    </source>
</evidence>
<protein>
    <submittedName>
        <fullName evidence="1">Uncharacterized protein</fullName>
    </submittedName>
</protein>
<evidence type="ECO:0000313" key="1">
    <source>
        <dbReference type="EMBL" id="KAF3523769.1"/>
    </source>
</evidence>
<proteinExistence type="predicted"/>
<sequence length="297" mass="33063">MEGEVEFSGLFSFRWILFRSGTYRVSRGLSVHLLGHAKCSGQGLCWVLPGSARTSRERSVGGRSDEVLTLKEKQKEEEEEGIQRVPCRYGLSGIGEASKTLQESSESDAKRRRQKIALERRERYKKARVSQIERDSTLVLCLKGGDCGFGSGTCRVSRGSSVHLLGHAKCSGQGLSWVLRGSAITSRERSVGGRSDEVLTLKEKEKEEEKEGIQRLPCRYGLSGIGEASKTLQESSESDAKRRRQKIALERRERYKEARVSQIERDSTLVLCLKGGDCGFGFSQTPNGLRVPRPNSF</sequence>
<dbReference type="EMBL" id="QGKX02001347">
    <property type="protein sequence ID" value="KAF3523769.1"/>
    <property type="molecule type" value="Genomic_DNA"/>
</dbReference>
<accession>A0A8S9PSC2</accession>
<dbReference type="AlphaFoldDB" id="A0A8S9PSC2"/>